<accession>A0A4U1BPI0</accession>
<proteinExistence type="predicted"/>
<reference evidence="2 3" key="1">
    <citation type="submission" date="2019-04" db="EMBL/GenBank/DDBJ databases">
        <authorList>
            <person name="Hwang J.C."/>
        </authorList>
    </citation>
    <scope>NUCLEOTIDE SEQUENCE [LARGE SCALE GENOMIC DNA]</scope>
    <source>
        <strain evidence="2 3">IMCC35002</strain>
    </source>
</reference>
<dbReference type="AlphaFoldDB" id="A0A4U1BPI0"/>
<evidence type="ECO:0000256" key="1">
    <source>
        <dbReference type="SAM" id="SignalP"/>
    </source>
</evidence>
<dbReference type="InterPro" id="IPR016896">
    <property type="entry name" value="DUF2860"/>
</dbReference>
<gene>
    <name evidence="2" type="ORF">FCL42_16555</name>
</gene>
<evidence type="ECO:0000313" key="3">
    <source>
        <dbReference type="Proteomes" id="UP000305675"/>
    </source>
</evidence>
<feature type="signal peptide" evidence="1">
    <location>
        <begin position="1"/>
        <end position="20"/>
    </location>
</feature>
<keyword evidence="1" id="KW-0732">Signal</keyword>
<dbReference type="Pfam" id="PF11059">
    <property type="entry name" value="DUF2860"/>
    <property type="match status" value="1"/>
</dbReference>
<evidence type="ECO:0000313" key="2">
    <source>
        <dbReference type="EMBL" id="TKB52028.1"/>
    </source>
</evidence>
<protein>
    <submittedName>
        <fullName evidence="2">DUF2860 domain-containing protein</fullName>
    </submittedName>
</protein>
<feature type="chain" id="PRO_5020865801" evidence="1">
    <location>
        <begin position="21"/>
        <end position="341"/>
    </location>
</feature>
<sequence length="341" mass="37959">MMKAKLTVAVAALACQPLLAADFLAIPKESGWSGYAGAGMGYYELQSNFVAGNGLRDLGDRNGDGLNAAPETTGDWWPQPVVDLRYTFGDSGTQLFLGNLIQDQVRLDWTQQLGVRQRVGDWGIVGLSALFSTVPTKVWDDPYNLGERGRTDRDSRGVRLSWDGIAGSTVGANYSFRKIDVDNDIAGDSLILTSRISDDETQLLERDGNNHYLELYARWQLSQRQQLIPAISYNIRDRDGGAEKGDGKGFQVTYVFISKAYSFTTTGYVGSRDYDQDNPVYDRKADADEYGINAIGFWHNPLGFENWEARFSLTYVESDSDIRFYDSSLYGGGISLVYKLR</sequence>
<keyword evidence="3" id="KW-1185">Reference proteome</keyword>
<name>A0A4U1BPI0_9GAMM</name>
<comment type="caution">
    <text evidence="2">The sequence shown here is derived from an EMBL/GenBank/DDBJ whole genome shotgun (WGS) entry which is preliminary data.</text>
</comment>
<dbReference type="OrthoDB" id="6199337at2"/>
<dbReference type="Proteomes" id="UP000305675">
    <property type="component" value="Unassembled WGS sequence"/>
</dbReference>
<dbReference type="EMBL" id="SWCJ01000015">
    <property type="protein sequence ID" value="TKB52028.1"/>
    <property type="molecule type" value="Genomic_DNA"/>
</dbReference>
<organism evidence="2 3">
    <name type="scientific">Ferrimonas aestuarii</name>
    <dbReference type="NCBI Taxonomy" id="2569539"/>
    <lineage>
        <taxon>Bacteria</taxon>
        <taxon>Pseudomonadati</taxon>
        <taxon>Pseudomonadota</taxon>
        <taxon>Gammaproteobacteria</taxon>
        <taxon>Alteromonadales</taxon>
        <taxon>Ferrimonadaceae</taxon>
        <taxon>Ferrimonas</taxon>
    </lineage>
</organism>
<dbReference type="PIRSF" id="PIRSF028696">
    <property type="entry name" value="UCP028696"/>
    <property type="match status" value="1"/>
</dbReference>